<evidence type="ECO:0000256" key="1">
    <source>
        <dbReference type="SAM" id="Phobius"/>
    </source>
</evidence>
<evidence type="ECO:0000313" key="2">
    <source>
        <dbReference type="EMBL" id="GHJ90123.1"/>
    </source>
</evidence>
<name>A0A8H3U0D5_9TREE</name>
<proteinExistence type="predicted"/>
<dbReference type="Proteomes" id="UP000620104">
    <property type="component" value="Unassembled WGS sequence"/>
</dbReference>
<gene>
    <name evidence="2" type="ORF">NliqN6_6525</name>
</gene>
<accession>A0A8H3U0D5</accession>
<protein>
    <submittedName>
        <fullName evidence="2">Uncharacterized protein</fullName>
    </submittedName>
</protein>
<dbReference type="AlphaFoldDB" id="A0A8H3U0D5"/>
<keyword evidence="3" id="KW-1185">Reference proteome</keyword>
<feature type="transmembrane region" description="Helical" evidence="1">
    <location>
        <begin position="48"/>
        <end position="68"/>
    </location>
</feature>
<keyword evidence="1" id="KW-0472">Membrane</keyword>
<dbReference type="EMBL" id="BLZA01000057">
    <property type="protein sequence ID" value="GHJ90123.1"/>
    <property type="molecule type" value="Genomic_DNA"/>
</dbReference>
<keyword evidence="1" id="KW-1133">Transmembrane helix</keyword>
<organism evidence="2 3">
    <name type="scientific">Naganishia liquefaciens</name>
    <dbReference type="NCBI Taxonomy" id="104408"/>
    <lineage>
        <taxon>Eukaryota</taxon>
        <taxon>Fungi</taxon>
        <taxon>Dikarya</taxon>
        <taxon>Basidiomycota</taxon>
        <taxon>Agaricomycotina</taxon>
        <taxon>Tremellomycetes</taxon>
        <taxon>Filobasidiales</taxon>
        <taxon>Filobasidiaceae</taxon>
        <taxon>Naganishia</taxon>
    </lineage>
</organism>
<keyword evidence="1" id="KW-0812">Transmembrane</keyword>
<comment type="caution">
    <text evidence="2">The sequence shown here is derived from an EMBL/GenBank/DDBJ whole genome shotgun (WGS) entry which is preliminary data.</text>
</comment>
<reference evidence="2" key="1">
    <citation type="submission" date="2020-07" db="EMBL/GenBank/DDBJ databases">
        <title>Draft Genome Sequence of a Deep-Sea Yeast, Naganishia (Cryptococcus) liquefaciens strain N6.</title>
        <authorList>
            <person name="Han Y.W."/>
            <person name="Kajitani R."/>
            <person name="Morimoto H."/>
            <person name="Parhat M."/>
            <person name="Tsubouchi H."/>
            <person name="Bakenova O."/>
            <person name="Ogata M."/>
            <person name="Argunhan B."/>
            <person name="Aoki R."/>
            <person name="Kajiwara S."/>
            <person name="Itoh T."/>
            <person name="Iwasaki H."/>
        </authorList>
    </citation>
    <scope>NUCLEOTIDE SEQUENCE</scope>
    <source>
        <strain evidence="2">N6</strain>
    </source>
</reference>
<evidence type="ECO:0000313" key="3">
    <source>
        <dbReference type="Proteomes" id="UP000620104"/>
    </source>
</evidence>
<sequence>MAISIITASRIASAILVIFSPSSSLLFPPMSRTRSEPLAYPPRATYTFAAFTAAYTIVTEIVAAIVRWKRPMPNLDERGRVPAHVDLLAGGFRLGDGLDLGWKVVLQ</sequence>